<feature type="compositionally biased region" description="Low complexity" evidence="2">
    <location>
        <begin position="976"/>
        <end position="987"/>
    </location>
</feature>
<feature type="compositionally biased region" description="Low complexity" evidence="2">
    <location>
        <begin position="593"/>
        <end position="607"/>
    </location>
</feature>
<feature type="compositionally biased region" description="Basic and acidic residues" evidence="2">
    <location>
        <begin position="350"/>
        <end position="380"/>
    </location>
</feature>
<accession>A0A4R0R8E7</accession>
<dbReference type="EMBL" id="RWJN01000471">
    <property type="protein sequence ID" value="TCD61395.1"/>
    <property type="molecule type" value="Genomic_DNA"/>
</dbReference>
<name>A0A4R0R8E7_9APHY</name>
<keyword evidence="1" id="KW-0175">Coiled coil</keyword>
<dbReference type="Proteomes" id="UP000292702">
    <property type="component" value="Unassembled WGS sequence"/>
</dbReference>
<feature type="region of interest" description="Disordered" evidence="2">
    <location>
        <begin position="925"/>
        <end position="987"/>
    </location>
</feature>
<evidence type="ECO:0000313" key="4">
    <source>
        <dbReference type="Proteomes" id="UP000292702"/>
    </source>
</evidence>
<feature type="region of interest" description="Disordered" evidence="2">
    <location>
        <begin position="621"/>
        <end position="653"/>
    </location>
</feature>
<feature type="compositionally biased region" description="Polar residues" evidence="2">
    <location>
        <begin position="963"/>
        <end position="975"/>
    </location>
</feature>
<evidence type="ECO:0000313" key="3">
    <source>
        <dbReference type="EMBL" id="TCD61395.1"/>
    </source>
</evidence>
<keyword evidence="4" id="KW-1185">Reference proteome</keyword>
<feature type="coiled-coil region" evidence="1">
    <location>
        <begin position="103"/>
        <end position="304"/>
    </location>
</feature>
<comment type="caution">
    <text evidence="3">The sequence shown here is derived from an EMBL/GenBank/DDBJ whole genome shotgun (WGS) entry which is preliminary data.</text>
</comment>
<organism evidence="3 4">
    <name type="scientific">Steccherinum ochraceum</name>
    <dbReference type="NCBI Taxonomy" id="92696"/>
    <lineage>
        <taxon>Eukaryota</taxon>
        <taxon>Fungi</taxon>
        <taxon>Dikarya</taxon>
        <taxon>Basidiomycota</taxon>
        <taxon>Agaricomycotina</taxon>
        <taxon>Agaricomycetes</taxon>
        <taxon>Polyporales</taxon>
        <taxon>Steccherinaceae</taxon>
        <taxon>Steccherinum</taxon>
    </lineage>
</organism>
<gene>
    <name evidence="3" type="ORF">EIP91_008516</name>
</gene>
<feature type="compositionally biased region" description="Basic and acidic residues" evidence="2">
    <location>
        <begin position="838"/>
        <end position="849"/>
    </location>
</feature>
<protein>
    <submittedName>
        <fullName evidence="3">Uncharacterized protein</fullName>
    </submittedName>
</protein>
<feature type="compositionally biased region" description="Low complexity" evidence="2">
    <location>
        <begin position="754"/>
        <end position="767"/>
    </location>
</feature>
<sequence>MSIDSRSSTPDSQSSLRDATATIDDLTRALADFSRVRSPEPIEVATCCCEKEDCEASKAWAVYKTKLESRLVLSAEVGQALLERHEAYVRRHEASRQEADSAGQNVDERIEELMRQNANLEKRLAQALMHSEVAEASNQSSLIELKSARENLTRLTAKHARTIGLDDRFTIVMQEKDDLQQERDSAAERARLAELRLLSSTEKCFKLQAQVNRLREDMEMQRSHRQELSEEILTDARQRLQQLQQLNLGPATSMDDTEVTKVLESLVADNEVLKRDNAELQNILTETREDLRTLQEEVDERRANDGVSIRHRHTSSLASLAYDDRSPTSPTFRSMNTASSRRRTSSSRAAMDKRSISMERPHRVFEPLTPETDRHSDGKRTSFTPFSLQAGDEEHDEEPTSPQAIRPLLLLKRNKGVQTDSTNRDPASATASLLGPSPVPRGFGGSVSYSSAHEGQSDSSSIAEGQSSVLGILLERVAIITNRLISADALTLTNRLKRQHLHGADVSHISRNTVSGVLQELNTLRTLFRGFLEDEKLKTSCTRQDLRGLFKIFKDLLSEAGQLRVTLNDVILDPTIAGKISDMAMHPSKTNIATSPSTSETPATTNTPAWIAPLSKLLGLPTAASPDQDPASRALSPPMRPNSRGRSRPPPRIVPKREAALAATSTTVNVEFTGAGAGRVAARTAAVSPSILAPSTVSSPSSAPSQSQSPAAPSVAGSSRALMDIFAGAPKPAPEANDPWIVIPKPQRPPVVRPPALTASTSASSSTVGRMPLRHFSSTAQFDGETAASSRTVGRGSASRKALSRVVDAMIDRDVPASPPRRKDPNGNHDEDADEERDVVNDTLLERTLRPRGLSDSSIHTTFMDHRGEESNTSAEHGSSRTTSDNSSASGGDGGRRSVLQALSRRVQSFRIASAAFASTAVSSTAAAGPSRPHTPVNALPPATSSSATTALTTTSPDLPKINNLSSPPSTQLQRSASPSAASSSGLFPSLSSWAAAAAGTLEEGPPSLSGVPTPGPYTFMTTPKDDDMMSRGWGRDREI</sequence>
<feature type="compositionally biased region" description="Low complexity" evidence="2">
    <location>
        <begin position="880"/>
        <end position="890"/>
    </location>
</feature>
<feature type="compositionally biased region" description="Polar residues" evidence="2">
    <location>
        <begin position="776"/>
        <end position="792"/>
    </location>
</feature>
<feature type="region of interest" description="Disordered" evidence="2">
    <location>
        <begin position="318"/>
        <end position="461"/>
    </location>
</feature>
<dbReference type="OrthoDB" id="4088568at2759"/>
<reference evidence="3 4" key="1">
    <citation type="submission" date="2018-11" db="EMBL/GenBank/DDBJ databases">
        <title>Genome assembly of Steccherinum ochraceum LE-BIN_3174, the white-rot fungus of the Steccherinaceae family (The Residual Polyporoid clade, Polyporales, Basidiomycota).</title>
        <authorList>
            <person name="Fedorova T.V."/>
            <person name="Glazunova O.A."/>
            <person name="Landesman E.O."/>
            <person name="Moiseenko K.V."/>
            <person name="Psurtseva N.V."/>
            <person name="Savinova O.S."/>
            <person name="Shakhova N.V."/>
            <person name="Tyazhelova T.V."/>
            <person name="Vasina D.V."/>
        </authorList>
    </citation>
    <scope>NUCLEOTIDE SEQUENCE [LARGE SCALE GENOMIC DNA]</scope>
    <source>
        <strain evidence="3 4">LE-BIN_3174</strain>
    </source>
</reference>
<feature type="region of interest" description="Disordered" evidence="2">
    <location>
        <begin position="1002"/>
        <end position="1040"/>
    </location>
</feature>
<evidence type="ECO:0000256" key="1">
    <source>
        <dbReference type="SAM" id="Coils"/>
    </source>
</evidence>
<feature type="compositionally biased region" description="Basic and acidic residues" evidence="2">
    <location>
        <begin position="810"/>
        <end position="830"/>
    </location>
</feature>
<feature type="compositionally biased region" description="Polar residues" evidence="2">
    <location>
        <begin position="416"/>
        <end position="431"/>
    </location>
</feature>
<dbReference type="STRING" id="92696.A0A4R0R8E7"/>
<feature type="compositionally biased region" description="Basic and acidic residues" evidence="2">
    <location>
        <begin position="1024"/>
        <end position="1040"/>
    </location>
</feature>
<evidence type="ECO:0000256" key="2">
    <source>
        <dbReference type="SAM" id="MobiDB-lite"/>
    </source>
</evidence>
<feature type="compositionally biased region" description="Low complexity" evidence="2">
    <location>
        <begin position="940"/>
        <end position="960"/>
    </location>
</feature>
<proteinExistence type="predicted"/>
<feature type="region of interest" description="Disordered" evidence="2">
    <location>
        <begin position="737"/>
        <end position="896"/>
    </location>
</feature>
<feature type="compositionally biased region" description="Polar residues" evidence="2">
    <location>
        <begin position="447"/>
        <end position="461"/>
    </location>
</feature>
<dbReference type="AlphaFoldDB" id="A0A4R0R8E7"/>
<feature type="region of interest" description="Disordered" evidence="2">
    <location>
        <begin position="587"/>
        <end position="607"/>
    </location>
</feature>
<feature type="region of interest" description="Disordered" evidence="2">
    <location>
        <begin position="692"/>
        <end position="716"/>
    </location>
</feature>